<dbReference type="InterPro" id="IPR050950">
    <property type="entry name" value="HTH-type_LysR_regulators"/>
</dbReference>
<dbReference type="InterPro" id="IPR000847">
    <property type="entry name" value="LysR_HTH_N"/>
</dbReference>
<dbReference type="InterPro" id="IPR036390">
    <property type="entry name" value="WH_DNA-bd_sf"/>
</dbReference>
<dbReference type="PANTHER" id="PTHR30419">
    <property type="entry name" value="HTH-TYPE TRANSCRIPTIONAL REGULATOR YBHD"/>
    <property type="match status" value="1"/>
</dbReference>
<evidence type="ECO:0000313" key="3">
    <source>
        <dbReference type="Proteomes" id="UP001454086"/>
    </source>
</evidence>
<dbReference type="Pfam" id="PF00126">
    <property type="entry name" value="HTH_1"/>
    <property type="match status" value="1"/>
</dbReference>
<dbReference type="PROSITE" id="PS50931">
    <property type="entry name" value="HTH_LYSR"/>
    <property type="match status" value="1"/>
</dbReference>
<sequence length="290" mass="33637">MEIHHFKQLITISQCGSINSASQRLYISQPSLNNIVKRCEQELGFIVFIRTPKGVKLTEKGEKFIEIAQNIIEEYKKIEALSSTNKAVSISFIFLSYILEALLKFQDQGFLLSDMLRRTVPFETINDVICQKVRIGMMPVYQADLNGFAEEIKQYNLQYLMLFEAIQIYAIVSKTHPLADKKSISISETLEYPLTYYTAVPEKSVLRTIYDSKRSLKVQNRDELFLVLKNNKHFSLLTLTPNSKNPEFYYIPIIDNEFKMNICAIFLSDTTLTKQEIELIEFLKNTIHFI</sequence>
<gene>
    <name evidence="2" type="ORF">WMQ36_11180</name>
</gene>
<dbReference type="PANTHER" id="PTHR30419:SF30">
    <property type="entry name" value="LYSR FAMILY TRANSCRIPTIONAL REGULATOR"/>
    <property type="match status" value="1"/>
</dbReference>
<dbReference type="Gene3D" id="1.10.10.10">
    <property type="entry name" value="Winged helix-like DNA-binding domain superfamily/Winged helix DNA-binding domain"/>
    <property type="match status" value="1"/>
</dbReference>
<dbReference type="SUPFAM" id="SSF46785">
    <property type="entry name" value="Winged helix' DNA-binding domain"/>
    <property type="match status" value="1"/>
</dbReference>
<dbReference type="InterPro" id="IPR036388">
    <property type="entry name" value="WH-like_DNA-bd_sf"/>
</dbReference>
<feature type="domain" description="HTH lysR-type" evidence="1">
    <location>
        <begin position="1"/>
        <end position="58"/>
    </location>
</feature>
<reference evidence="2 3" key="1">
    <citation type="submission" date="2024-03" db="EMBL/GenBank/DDBJ databases">
        <title>Human intestinal bacterial collection.</title>
        <authorList>
            <person name="Pauvert C."/>
            <person name="Hitch T.C.A."/>
            <person name="Clavel T."/>
        </authorList>
    </citation>
    <scope>NUCLEOTIDE SEQUENCE [LARGE SCALE GENOMIC DNA]</scope>
    <source>
        <strain evidence="2 3">CLA-SR-H021</strain>
    </source>
</reference>
<evidence type="ECO:0000259" key="1">
    <source>
        <dbReference type="PROSITE" id="PS50931"/>
    </source>
</evidence>
<proteinExistence type="predicted"/>
<protein>
    <submittedName>
        <fullName evidence="2">LysR family transcriptional regulator</fullName>
    </submittedName>
</protein>
<keyword evidence="3" id="KW-1185">Reference proteome</keyword>
<dbReference type="EMBL" id="JBBMFM010000035">
    <property type="protein sequence ID" value="MEQ2425538.1"/>
    <property type="molecule type" value="Genomic_DNA"/>
</dbReference>
<name>A0ABV1D720_9FIRM</name>
<evidence type="ECO:0000313" key="2">
    <source>
        <dbReference type="EMBL" id="MEQ2425538.1"/>
    </source>
</evidence>
<organism evidence="2 3">
    <name type="scientific">Enterocloster hominis</name>
    <name type="common">ex Hitch et al. 2024</name>
    <dbReference type="NCBI Taxonomy" id="1917870"/>
    <lineage>
        <taxon>Bacteria</taxon>
        <taxon>Bacillati</taxon>
        <taxon>Bacillota</taxon>
        <taxon>Clostridia</taxon>
        <taxon>Lachnospirales</taxon>
        <taxon>Lachnospiraceae</taxon>
        <taxon>Enterocloster</taxon>
    </lineage>
</organism>
<dbReference type="RefSeq" id="WP_040381922.1">
    <property type="nucleotide sequence ID" value="NZ_JBBMFM010000035.1"/>
</dbReference>
<comment type="caution">
    <text evidence="2">The sequence shown here is derived from an EMBL/GenBank/DDBJ whole genome shotgun (WGS) entry which is preliminary data.</text>
</comment>
<dbReference type="Proteomes" id="UP001454086">
    <property type="component" value="Unassembled WGS sequence"/>
</dbReference>
<accession>A0ABV1D720</accession>